<keyword evidence="3" id="KW-0813">Transport</keyword>
<name>A0AAD4KDW3_9MUSC</name>
<evidence type="ECO:0000256" key="2">
    <source>
        <dbReference type="ARBA" id="ARBA00005792"/>
    </source>
</evidence>
<keyword evidence="8 10" id="KW-0496">Mitochondrion</keyword>
<dbReference type="Gene3D" id="1.20.960.10">
    <property type="entry name" value="Mitochondrial outer membrane translocase complex, subunit Tom20 domain"/>
    <property type="match status" value="1"/>
</dbReference>
<keyword evidence="4" id="KW-0812">Transmembrane</keyword>
<dbReference type="Proteomes" id="UP001200034">
    <property type="component" value="Unassembled WGS sequence"/>
</dbReference>
<accession>A0AAD4KDW3</accession>
<dbReference type="PANTHER" id="PTHR12430:SF0">
    <property type="entry name" value="TRANSLOCASE OF OUTER MITOCHONDRIAL MEMBRANE 20"/>
    <property type="match status" value="1"/>
</dbReference>
<dbReference type="InterPro" id="IPR023392">
    <property type="entry name" value="Tom20_dom_sf"/>
</dbReference>
<evidence type="ECO:0000256" key="3">
    <source>
        <dbReference type="ARBA" id="ARBA00022448"/>
    </source>
</evidence>
<dbReference type="GO" id="GO:0030943">
    <property type="term" value="F:mitochondrion targeting sequence binding"/>
    <property type="evidence" value="ECO:0007669"/>
    <property type="project" value="TreeGrafter"/>
</dbReference>
<keyword evidence="7" id="KW-1133">Transmembrane helix</keyword>
<comment type="caution">
    <text evidence="11">The sequence shown here is derived from an EMBL/GenBank/DDBJ whole genome shotgun (WGS) entry which is preliminary data.</text>
</comment>
<sequence>MSKRTLLALTVGAAGALLLGYCIYYDQKRRSDPNYKQKVRERRQKLNRLPSHTMEAMGHRAGAPNRIISDPFELPDHEIIQHYFQNEIKMGEELFRQGKLDEGLIHLANATMLCAQPVALMEAMKVALPDRIFNMLMLKLPEVNTQTLFAHGIGVDVPLD</sequence>
<evidence type="ECO:0000256" key="1">
    <source>
        <dbReference type="ARBA" id="ARBA00004572"/>
    </source>
</evidence>
<dbReference type="GO" id="GO:0006886">
    <property type="term" value="P:intracellular protein transport"/>
    <property type="evidence" value="ECO:0007669"/>
    <property type="project" value="InterPro"/>
</dbReference>
<evidence type="ECO:0000256" key="4">
    <source>
        <dbReference type="ARBA" id="ARBA00022692"/>
    </source>
</evidence>
<dbReference type="PANTHER" id="PTHR12430">
    <property type="entry name" value="MITOCHONDRIAL IMPORT RECEPTOR SUBUNIT TOM20"/>
    <property type="match status" value="1"/>
</dbReference>
<reference evidence="11" key="1">
    <citation type="journal article" date="2021" name="Mol. Ecol. Resour.">
        <title>Phylogenomic analyses of the genus Drosophila reveals genomic signals of climate adaptation.</title>
        <authorList>
            <person name="Li F."/>
            <person name="Rane R.V."/>
            <person name="Luria V."/>
            <person name="Xiong Z."/>
            <person name="Chen J."/>
            <person name="Li Z."/>
            <person name="Catullo R.A."/>
            <person name="Griffin P.C."/>
            <person name="Schiffer M."/>
            <person name="Pearce S."/>
            <person name="Lee S.F."/>
            <person name="McElroy K."/>
            <person name="Stocker A."/>
            <person name="Shirriffs J."/>
            <person name="Cockerell F."/>
            <person name="Coppin C."/>
            <person name="Sgro C.M."/>
            <person name="Karger A."/>
            <person name="Cain J.W."/>
            <person name="Weber J.A."/>
            <person name="Santpere G."/>
            <person name="Kirschner M.W."/>
            <person name="Hoffmann A.A."/>
            <person name="Oakeshott J.G."/>
            <person name="Zhang G."/>
        </authorList>
    </citation>
    <scope>NUCLEOTIDE SEQUENCE</scope>
    <source>
        <strain evidence="11">BGI-SZ-2011g</strain>
    </source>
</reference>
<evidence type="ECO:0000256" key="5">
    <source>
        <dbReference type="ARBA" id="ARBA00022787"/>
    </source>
</evidence>
<proteinExistence type="inferred from homology"/>
<dbReference type="Pfam" id="PF02064">
    <property type="entry name" value="MAS20"/>
    <property type="match status" value="1"/>
</dbReference>
<dbReference type="AlphaFoldDB" id="A0AAD4KDW3"/>
<keyword evidence="9 10" id="KW-0472">Membrane</keyword>
<evidence type="ECO:0000256" key="8">
    <source>
        <dbReference type="ARBA" id="ARBA00023128"/>
    </source>
</evidence>
<evidence type="ECO:0000256" key="10">
    <source>
        <dbReference type="PIRNR" id="PIRNR037707"/>
    </source>
</evidence>
<dbReference type="EMBL" id="JAJJHW010000095">
    <property type="protein sequence ID" value="KAH8387996.1"/>
    <property type="molecule type" value="Genomic_DNA"/>
</dbReference>
<evidence type="ECO:0000256" key="6">
    <source>
        <dbReference type="ARBA" id="ARBA00022927"/>
    </source>
</evidence>
<evidence type="ECO:0000313" key="12">
    <source>
        <dbReference type="Proteomes" id="UP001200034"/>
    </source>
</evidence>
<evidence type="ECO:0000256" key="7">
    <source>
        <dbReference type="ARBA" id="ARBA00022989"/>
    </source>
</evidence>
<evidence type="ECO:0008006" key="13">
    <source>
        <dbReference type="Google" id="ProtNLM"/>
    </source>
</evidence>
<protein>
    <recommendedName>
        <fullName evidence="13">Mitochondrial import receptor subunit TOM20 homolog</fullName>
    </recommendedName>
</protein>
<keyword evidence="6" id="KW-0653">Protein transport</keyword>
<gene>
    <name evidence="11" type="ORF">KR093_010824</name>
</gene>
<keyword evidence="12" id="KW-1185">Reference proteome</keyword>
<dbReference type="InterPro" id="IPR002056">
    <property type="entry name" value="MAS20"/>
</dbReference>
<dbReference type="GO" id="GO:0016031">
    <property type="term" value="P:tRNA import into mitochondrion"/>
    <property type="evidence" value="ECO:0007669"/>
    <property type="project" value="TreeGrafter"/>
</dbReference>
<dbReference type="GO" id="GO:0030150">
    <property type="term" value="P:protein import into mitochondrial matrix"/>
    <property type="evidence" value="ECO:0007669"/>
    <property type="project" value="TreeGrafter"/>
</dbReference>
<comment type="subcellular location">
    <subcellularLocation>
        <location evidence="1">Mitochondrion outer membrane</location>
        <topology evidence="1">Single-pass membrane protein</topology>
    </subcellularLocation>
</comment>
<evidence type="ECO:0000256" key="9">
    <source>
        <dbReference type="ARBA" id="ARBA00023136"/>
    </source>
</evidence>
<dbReference type="PRINTS" id="PR00351">
    <property type="entry name" value="OM20RECEPTOR"/>
</dbReference>
<organism evidence="11 12">
    <name type="scientific">Drosophila rubida</name>
    <dbReference type="NCBI Taxonomy" id="30044"/>
    <lineage>
        <taxon>Eukaryota</taxon>
        <taxon>Metazoa</taxon>
        <taxon>Ecdysozoa</taxon>
        <taxon>Arthropoda</taxon>
        <taxon>Hexapoda</taxon>
        <taxon>Insecta</taxon>
        <taxon>Pterygota</taxon>
        <taxon>Neoptera</taxon>
        <taxon>Endopterygota</taxon>
        <taxon>Diptera</taxon>
        <taxon>Brachycera</taxon>
        <taxon>Muscomorpha</taxon>
        <taxon>Ephydroidea</taxon>
        <taxon>Drosophilidae</taxon>
        <taxon>Drosophila</taxon>
    </lineage>
</organism>
<dbReference type="PIRSF" id="PIRSF037707">
    <property type="entry name" value="MAS20_rcpt"/>
    <property type="match status" value="1"/>
</dbReference>
<dbReference type="SUPFAM" id="SSF47157">
    <property type="entry name" value="Mitochondrial import receptor subunit Tom20"/>
    <property type="match status" value="1"/>
</dbReference>
<dbReference type="GO" id="GO:0006605">
    <property type="term" value="P:protein targeting"/>
    <property type="evidence" value="ECO:0007669"/>
    <property type="project" value="InterPro"/>
</dbReference>
<evidence type="ECO:0000313" key="11">
    <source>
        <dbReference type="EMBL" id="KAH8387996.1"/>
    </source>
</evidence>
<dbReference type="PRINTS" id="PR01989">
    <property type="entry name" value="EUOM20RECPTR"/>
</dbReference>
<dbReference type="GO" id="GO:0008320">
    <property type="term" value="F:protein transmembrane transporter activity"/>
    <property type="evidence" value="ECO:0007669"/>
    <property type="project" value="TreeGrafter"/>
</dbReference>
<comment type="similarity">
    <text evidence="2 10">Belongs to the Tom20 family.</text>
</comment>
<keyword evidence="5 10" id="KW-1000">Mitochondrion outer membrane</keyword>
<dbReference type="InterPro" id="IPR022422">
    <property type="entry name" value="MAS20_rcpt_metazoan"/>
</dbReference>
<dbReference type="GO" id="GO:0005742">
    <property type="term" value="C:mitochondrial outer membrane translocase complex"/>
    <property type="evidence" value="ECO:0007669"/>
    <property type="project" value="UniProtKB-UniRule"/>
</dbReference>